<name>A0A0M0H109_ANEMI</name>
<dbReference type="EMBL" id="LGUG01000004">
    <property type="protein sequence ID" value="KON95845.1"/>
    <property type="molecule type" value="Genomic_DNA"/>
</dbReference>
<reference evidence="2 4" key="2">
    <citation type="submission" date="2016-10" db="EMBL/GenBank/DDBJ databases">
        <authorList>
            <person name="de Groot N.N."/>
        </authorList>
    </citation>
    <scope>NUCLEOTIDE SEQUENCE [LARGE SCALE GENOMIC DNA]</scope>
    <source>
        <strain evidence="2 4">DSM 2895</strain>
    </source>
</reference>
<dbReference type="Proteomes" id="UP000182836">
    <property type="component" value="Unassembled WGS sequence"/>
</dbReference>
<evidence type="ECO:0000313" key="1">
    <source>
        <dbReference type="EMBL" id="KON95845.1"/>
    </source>
</evidence>
<dbReference type="PATRIC" id="fig|47500.9.peg.3342"/>
<evidence type="ECO:0000313" key="2">
    <source>
        <dbReference type="EMBL" id="SDI39622.1"/>
    </source>
</evidence>
<dbReference type="GeneID" id="42305623"/>
<dbReference type="EMBL" id="FNED01000003">
    <property type="protein sequence ID" value="SDI39622.1"/>
    <property type="molecule type" value="Genomic_DNA"/>
</dbReference>
<proteinExistence type="predicted"/>
<dbReference type="RefSeq" id="WP_053432676.1">
    <property type="nucleotide sequence ID" value="NZ_FNED01000003.1"/>
</dbReference>
<evidence type="ECO:0000313" key="3">
    <source>
        <dbReference type="Proteomes" id="UP000037269"/>
    </source>
</evidence>
<reference evidence="1 3" key="1">
    <citation type="submission" date="2015-07" db="EMBL/GenBank/DDBJ databases">
        <title>Fjat-14205 dsm 2895.</title>
        <authorList>
            <person name="Liu B."/>
            <person name="Wang J."/>
            <person name="Zhu Y."/>
            <person name="Liu G."/>
            <person name="Chen Q."/>
            <person name="Chen Z."/>
            <person name="Lan J."/>
            <person name="Che J."/>
            <person name="Ge C."/>
            <person name="Shi H."/>
            <person name="Pan Z."/>
            <person name="Liu X."/>
        </authorList>
    </citation>
    <scope>NUCLEOTIDE SEQUENCE [LARGE SCALE GENOMIC DNA]</scope>
    <source>
        <strain evidence="1 3">DSM 2895</strain>
    </source>
</reference>
<dbReference type="NCBIfam" id="NF041644">
    <property type="entry name" value="CBO0543_fam"/>
    <property type="match status" value="1"/>
</dbReference>
<accession>A0A0M0H109</accession>
<dbReference type="InterPro" id="IPR048147">
    <property type="entry name" value="CBO0543-like"/>
</dbReference>
<evidence type="ECO:0000313" key="4">
    <source>
        <dbReference type="Proteomes" id="UP000182836"/>
    </source>
</evidence>
<organism evidence="1 3">
    <name type="scientific">Aneurinibacillus migulanus</name>
    <name type="common">Bacillus migulanus</name>
    <dbReference type="NCBI Taxonomy" id="47500"/>
    <lineage>
        <taxon>Bacteria</taxon>
        <taxon>Bacillati</taxon>
        <taxon>Bacillota</taxon>
        <taxon>Bacilli</taxon>
        <taxon>Bacillales</taxon>
        <taxon>Paenibacillaceae</taxon>
        <taxon>Aneurinibacillus group</taxon>
        <taxon>Aneurinibacillus</taxon>
    </lineage>
</organism>
<gene>
    <name evidence="1" type="ORF">AF333_10470</name>
    <name evidence="2" type="ORF">SAMN04487909_103326</name>
</gene>
<dbReference type="Proteomes" id="UP000037269">
    <property type="component" value="Unassembled WGS sequence"/>
</dbReference>
<keyword evidence="3" id="KW-1185">Reference proteome</keyword>
<dbReference type="AlphaFoldDB" id="A0A0M0H109"/>
<sequence length="149" mass="17662">MLGSIFLGFVIPWIFGIWLYNKDKKTVLLIAPLGTMLAYTINLFGFYFGFWNFKPVLKIKLLSSFPFDVGLYPVLSSYLIYFIQKEKIRPYAIILIFSLATTLLEYVMLVFGKVSYGQNWNILWTFWSYVLPYFIIYRYYIALKKLGLY</sequence>
<protein>
    <submittedName>
        <fullName evidence="1">Uncharacterized protein</fullName>
    </submittedName>
</protein>